<protein>
    <submittedName>
        <fullName evidence="2">Na(+) H(+) antiporter subunit A</fullName>
    </submittedName>
</protein>
<feature type="compositionally biased region" description="Basic and acidic residues" evidence="1">
    <location>
        <begin position="48"/>
        <end position="57"/>
    </location>
</feature>
<feature type="compositionally biased region" description="Basic and acidic residues" evidence="1">
    <location>
        <begin position="581"/>
        <end position="592"/>
    </location>
</feature>
<feature type="compositionally biased region" description="Basic and acidic residues" evidence="1">
    <location>
        <begin position="413"/>
        <end position="424"/>
    </location>
</feature>
<feature type="non-terminal residue" evidence="2">
    <location>
        <position position="1"/>
    </location>
</feature>
<feature type="compositionally biased region" description="Basic and acidic residues" evidence="1">
    <location>
        <begin position="473"/>
        <end position="490"/>
    </location>
</feature>
<feature type="compositionally biased region" description="Basic residues" evidence="1">
    <location>
        <begin position="289"/>
        <end position="298"/>
    </location>
</feature>
<evidence type="ECO:0000313" key="2">
    <source>
        <dbReference type="EMBL" id="CAA9590549.1"/>
    </source>
</evidence>
<feature type="non-terminal residue" evidence="2">
    <location>
        <position position="603"/>
    </location>
</feature>
<proteinExistence type="predicted"/>
<organism evidence="2">
    <name type="scientific">uncultured Thermomicrobiales bacterium</name>
    <dbReference type="NCBI Taxonomy" id="1645740"/>
    <lineage>
        <taxon>Bacteria</taxon>
        <taxon>Pseudomonadati</taxon>
        <taxon>Thermomicrobiota</taxon>
        <taxon>Thermomicrobia</taxon>
        <taxon>Thermomicrobiales</taxon>
        <taxon>environmental samples</taxon>
    </lineage>
</organism>
<sequence>GAAGHRRLGGLHADRFPDAGGAARHLRPPRDHPPRHTGGRPHGGAGPDRVRRARQERAGPLPLLAAARDGRPDAGLGLPALGGDGRGRGLPPRAGLPAPAPRPGAPRRAVRRWPPLDARRLDPGPDPRAAEAAAGLFDDRAIRLRGGDAQSRDRRGRRRGDLLRPRPRAGEERPLPHRRRGDRGDRRGRTGEARRPGRAAAGPGGGERGRGRGAGGAAADDRLLQGRALLRGGAGAWPPRRRPRRPRRGADAGLRLALLEQRLPGAEAGRGRTATARARRAGGGPRRPNPARRGRRRPCLGPRGGGGYGVVRRPRRQDTGLPPRRPAREPDGAGDLRAGGGGDRLAPPLGGASRRLGTPRRAGRAGAPLSGDPRRPQPVLPRALRRRGSRPARAGRDGAGPGRLPRRGGTGGDADRWGLPDRTHPSGRSAADRGAATDRARGADDDGAAVAPHPRPRALQRRLLPRRRLRFLRRAERRADHGPGGDDRHDPRPRRAGALPARGAAARADTPGAALAAAARLGRRHHGRALRPRHDLGHALPALARRRGRSRASPAGPRGARAQRGDRDPGRLPGTRHARGDHRDLDRLHRPDGAPSGEEGAGV</sequence>
<dbReference type="AlphaFoldDB" id="A0A6J4VXH1"/>
<feature type="region of interest" description="Disordered" evidence="1">
    <location>
        <begin position="1"/>
        <end position="603"/>
    </location>
</feature>
<feature type="compositionally biased region" description="Basic residues" evidence="1">
    <location>
        <begin position="521"/>
        <end position="531"/>
    </location>
</feature>
<name>A0A6J4VXH1_9BACT</name>
<feature type="compositionally biased region" description="Basic and acidic residues" evidence="1">
    <location>
        <begin position="117"/>
        <end position="129"/>
    </location>
</feature>
<feature type="compositionally biased region" description="Low complexity" evidence="1">
    <location>
        <begin position="496"/>
        <end position="520"/>
    </location>
</feature>
<feature type="compositionally biased region" description="Basic and acidic residues" evidence="1">
    <location>
        <begin position="435"/>
        <end position="444"/>
    </location>
</feature>
<evidence type="ECO:0000256" key="1">
    <source>
        <dbReference type="SAM" id="MobiDB-lite"/>
    </source>
</evidence>
<feature type="compositionally biased region" description="Basic and acidic residues" evidence="1">
    <location>
        <begin position="137"/>
        <end position="175"/>
    </location>
</feature>
<gene>
    <name evidence="2" type="ORF">AVDCRST_MAG18-5050</name>
</gene>
<feature type="compositionally biased region" description="Low complexity" evidence="1">
    <location>
        <begin position="58"/>
        <end position="81"/>
    </location>
</feature>
<feature type="compositionally biased region" description="Basic and acidic residues" evidence="1">
    <location>
        <begin position="182"/>
        <end position="195"/>
    </location>
</feature>
<feature type="compositionally biased region" description="Basic residues" evidence="1">
    <location>
        <begin position="454"/>
        <end position="472"/>
    </location>
</feature>
<accession>A0A6J4VXH1</accession>
<feature type="compositionally biased region" description="Gly residues" evidence="1">
    <location>
        <begin position="202"/>
        <end position="216"/>
    </location>
</feature>
<reference evidence="2" key="1">
    <citation type="submission" date="2020-02" db="EMBL/GenBank/DDBJ databases">
        <authorList>
            <person name="Meier V. D."/>
        </authorList>
    </citation>
    <scope>NUCLEOTIDE SEQUENCE</scope>
    <source>
        <strain evidence="2">AVDCRST_MAG18</strain>
    </source>
</reference>
<feature type="compositionally biased region" description="Low complexity" evidence="1">
    <location>
        <begin position="551"/>
        <end position="562"/>
    </location>
</feature>
<feature type="compositionally biased region" description="Low complexity" evidence="1">
    <location>
        <begin position="251"/>
        <end position="276"/>
    </location>
</feature>
<dbReference type="EMBL" id="CADCWN010000406">
    <property type="protein sequence ID" value="CAA9590549.1"/>
    <property type="molecule type" value="Genomic_DNA"/>
</dbReference>